<feature type="modified residue" description="Phosphohistidine" evidence="16">
    <location>
        <position position="785"/>
    </location>
</feature>
<dbReference type="SUPFAM" id="SSF55874">
    <property type="entry name" value="ATPase domain of HSP90 chaperone/DNA topoisomerase II/histidine kinase"/>
    <property type="match status" value="1"/>
</dbReference>
<gene>
    <name evidence="23" type="primary">barA_4</name>
    <name evidence="23" type="ORF">AW09_004660</name>
</gene>
<keyword evidence="7 19" id="KW-0812">Transmembrane</keyword>
<dbReference type="GO" id="GO:0000155">
    <property type="term" value="F:phosphorelay sensor kinase activity"/>
    <property type="evidence" value="ECO:0007669"/>
    <property type="project" value="InterPro"/>
</dbReference>
<dbReference type="InterPro" id="IPR004358">
    <property type="entry name" value="Sig_transdc_His_kin-like_C"/>
</dbReference>
<evidence type="ECO:0000256" key="3">
    <source>
        <dbReference type="ARBA" id="ARBA00012438"/>
    </source>
</evidence>
<evidence type="ECO:0000313" key="23">
    <source>
        <dbReference type="EMBL" id="KFB70257.1"/>
    </source>
</evidence>
<dbReference type="Gene3D" id="1.10.287.130">
    <property type="match status" value="1"/>
</dbReference>
<dbReference type="PANTHER" id="PTHR45339:SF1">
    <property type="entry name" value="HYBRID SIGNAL TRANSDUCTION HISTIDINE KINASE J"/>
    <property type="match status" value="1"/>
</dbReference>
<evidence type="ECO:0000256" key="16">
    <source>
        <dbReference type="PROSITE-ProRule" id="PRU00110"/>
    </source>
</evidence>
<dbReference type="SMART" id="SM00448">
    <property type="entry name" value="REC"/>
    <property type="match status" value="2"/>
</dbReference>
<evidence type="ECO:0000256" key="2">
    <source>
        <dbReference type="ARBA" id="ARBA00004651"/>
    </source>
</evidence>
<dbReference type="Pfam" id="PF02518">
    <property type="entry name" value="HATPase_c"/>
    <property type="match status" value="1"/>
</dbReference>
<evidence type="ECO:0000256" key="19">
    <source>
        <dbReference type="SAM" id="Phobius"/>
    </source>
</evidence>
<evidence type="ECO:0000256" key="18">
    <source>
        <dbReference type="SAM" id="Coils"/>
    </source>
</evidence>
<evidence type="ECO:0000256" key="7">
    <source>
        <dbReference type="ARBA" id="ARBA00022692"/>
    </source>
</evidence>
<keyword evidence="12" id="KW-0902">Two-component regulatory system</keyword>
<evidence type="ECO:0000256" key="8">
    <source>
        <dbReference type="ARBA" id="ARBA00022741"/>
    </source>
</evidence>
<evidence type="ECO:0000256" key="9">
    <source>
        <dbReference type="ARBA" id="ARBA00022777"/>
    </source>
</evidence>
<feature type="coiled-coil region" evidence="18">
    <location>
        <begin position="157"/>
        <end position="187"/>
    </location>
</feature>
<evidence type="ECO:0000313" key="24">
    <source>
        <dbReference type="Proteomes" id="UP000020077"/>
    </source>
</evidence>
<evidence type="ECO:0000256" key="11">
    <source>
        <dbReference type="ARBA" id="ARBA00022989"/>
    </source>
</evidence>
<feature type="domain" description="Response regulatory" evidence="21">
    <location>
        <begin position="434"/>
        <end position="553"/>
    </location>
</feature>
<dbReference type="CDD" id="cd16922">
    <property type="entry name" value="HATPase_EvgS-ArcB-TorS-like"/>
    <property type="match status" value="1"/>
</dbReference>
<dbReference type="Gene3D" id="3.40.50.2300">
    <property type="match status" value="2"/>
</dbReference>
<feature type="modified residue" description="4-aspartylphosphate" evidence="17">
    <location>
        <position position="629"/>
    </location>
</feature>
<evidence type="ECO:0000256" key="14">
    <source>
        <dbReference type="ARBA" id="ARBA00058004"/>
    </source>
</evidence>
<dbReference type="Pfam" id="PF00072">
    <property type="entry name" value="Response_reg"/>
    <property type="match status" value="2"/>
</dbReference>
<evidence type="ECO:0000256" key="10">
    <source>
        <dbReference type="ARBA" id="ARBA00022840"/>
    </source>
</evidence>
<dbReference type="EC" id="2.7.13.3" evidence="3"/>
<dbReference type="CDD" id="cd00082">
    <property type="entry name" value="HisKA"/>
    <property type="match status" value="1"/>
</dbReference>
<dbReference type="FunFam" id="1.10.287.130:FF:000003">
    <property type="entry name" value="Histidine kinase"/>
    <property type="match status" value="1"/>
</dbReference>
<dbReference type="Pfam" id="PF00512">
    <property type="entry name" value="HisKA"/>
    <property type="match status" value="1"/>
</dbReference>
<dbReference type="GO" id="GO:0005524">
    <property type="term" value="F:ATP binding"/>
    <property type="evidence" value="ECO:0007669"/>
    <property type="project" value="UniProtKB-KW"/>
</dbReference>
<feature type="domain" description="HPt" evidence="22">
    <location>
        <begin position="746"/>
        <end position="847"/>
    </location>
</feature>
<evidence type="ECO:0000259" key="20">
    <source>
        <dbReference type="PROSITE" id="PS50109"/>
    </source>
</evidence>
<evidence type="ECO:0000256" key="5">
    <source>
        <dbReference type="ARBA" id="ARBA00022553"/>
    </source>
</evidence>
<proteinExistence type="predicted"/>
<dbReference type="InterPro" id="IPR036097">
    <property type="entry name" value="HisK_dim/P_sf"/>
</dbReference>
<evidence type="ECO:0000256" key="17">
    <source>
        <dbReference type="PROSITE-ProRule" id="PRU00169"/>
    </source>
</evidence>
<feature type="domain" description="Histidine kinase" evidence="20">
    <location>
        <begin position="194"/>
        <end position="415"/>
    </location>
</feature>
<evidence type="ECO:0000256" key="12">
    <source>
        <dbReference type="ARBA" id="ARBA00023012"/>
    </source>
</evidence>
<dbReference type="InterPro" id="IPR011006">
    <property type="entry name" value="CheY-like_superfamily"/>
</dbReference>
<accession>A0A084Y6B3</accession>
<dbReference type="SMART" id="SM00387">
    <property type="entry name" value="HATPase_c"/>
    <property type="match status" value="1"/>
</dbReference>
<dbReference type="Gene3D" id="3.30.565.10">
    <property type="entry name" value="Histidine kinase-like ATPase, C-terminal domain"/>
    <property type="match status" value="1"/>
</dbReference>
<keyword evidence="5 17" id="KW-0597">Phosphoprotein</keyword>
<dbReference type="PROSITE" id="PS50110">
    <property type="entry name" value="RESPONSE_REGULATORY"/>
    <property type="match status" value="2"/>
</dbReference>
<dbReference type="GO" id="GO:0005886">
    <property type="term" value="C:plasma membrane"/>
    <property type="evidence" value="ECO:0007669"/>
    <property type="project" value="UniProtKB-SubCell"/>
</dbReference>
<protein>
    <recommendedName>
        <fullName evidence="15">Virulence sensor protein BvgS</fullName>
        <ecNumber evidence="3">2.7.13.3</ecNumber>
    </recommendedName>
</protein>
<keyword evidence="6 23" id="KW-0808">Transferase</keyword>
<dbReference type="CDD" id="cd17546">
    <property type="entry name" value="REC_hyHK_CKI1_RcsC-like"/>
    <property type="match status" value="2"/>
</dbReference>
<comment type="subcellular location">
    <subcellularLocation>
        <location evidence="2">Cell membrane</location>
        <topology evidence="2">Multi-pass membrane protein</topology>
    </subcellularLocation>
</comment>
<dbReference type="SUPFAM" id="SSF47384">
    <property type="entry name" value="Homodimeric domain of signal transducing histidine kinase"/>
    <property type="match status" value="1"/>
</dbReference>
<evidence type="ECO:0000256" key="1">
    <source>
        <dbReference type="ARBA" id="ARBA00000085"/>
    </source>
</evidence>
<dbReference type="Pfam" id="PF01627">
    <property type="entry name" value="Hpt"/>
    <property type="match status" value="1"/>
</dbReference>
<dbReference type="InterPro" id="IPR005467">
    <property type="entry name" value="His_kinase_dom"/>
</dbReference>
<dbReference type="SMART" id="SM00388">
    <property type="entry name" value="HisKA"/>
    <property type="match status" value="1"/>
</dbReference>
<evidence type="ECO:0000259" key="21">
    <source>
        <dbReference type="PROSITE" id="PS50110"/>
    </source>
</evidence>
<keyword evidence="10" id="KW-0067">ATP-binding</keyword>
<comment type="caution">
    <text evidence="23">The sequence shown here is derived from an EMBL/GenBank/DDBJ whole genome shotgun (WGS) entry which is preliminary data.</text>
</comment>
<comment type="catalytic activity">
    <reaction evidence="1">
        <text>ATP + protein L-histidine = ADP + protein N-phospho-L-histidine.</text>
        <dbReference type="EC" id="2.7.13.3"/>
    </reaction>
</comment>
<dbReference type="PRINTS" id="PR00344">
    <property type="entry name" value="BCTRLSENSOR"/>
</dbReference>
<keyword evidence="4" id="KW-1003">Cell membrane</keyword>
<dbReference type="InterPro" id="IPR003594">
    <property type="entry name" value="HATPase_dom"/>
</dbReference>
<keyword evidence="9 23" id="KW-0418">Kinase</keyword>
<evidence type="ECO:0000256" key="4">
    <source>
        <dbReference type="ARBA" id="ARBA00022475"/>
    </source>
</evidence>
<dbReference type="PROSITE" id="PS50894">
    <property type="entry name" value="HPT"/>
    <property type="match status" value="1"/>
</dbReference>
<name>A0A084Y6B3_9PROT</name>
<dbReference type="InterPro" id="IPR036641">
    <property type="entry name" value="HPT_dom_sf"/>
</dbReference>
<feature type="modified residue" description="4-aspartylphosphate" evidence="17">
    <location>
        <position position="486"/>
    </location>
</feature>
<keyword evidence="8" id="KW-0547">Nucleotide-binding</keyword>
<reference evidence="23 24" key="1">
    <citation type="submission" date="2014-02" db="EMBL/GenBank/DDBJ databases">
        <title>Expanding our view of genomic diversity in Candidatus Accumulibacter clades.</title>
        <authorList>
            <person name="Skennerton C.T."/>
            <person name="Barr J.J."/>
            <person name="Slater F.R."/>
            <person name="Bond P.L."/>
            <person name="Tyson G.W."/>
        </authorList>
    </citation>
    <scope>NUCLEOTIDE SEQUENCE [LARGE SCALE GENOMIC DNA]</scope>
    <source>
        <strain evidence="24">BA-91</strain>
    </source>
</reference>
<sequence length="851" mass="91503">MSMERLLTGIAASVSLAIVLSLPAAYYSMARSNLDATLAAESEINGRLVTGLINGNPELWKFQPDRLRMVLDRRPTDGSQETRRVFGSDGALIAASDDPLPSPLVTHATTVFDSGHAVGRLEIARSLRPTLLGTLAAMALAMLLGAGVFIALRVLPLRALRQALDQVERHAVELRAAKEAAEAASRTKSDFLATMSHEIRTPMNGILGMTELLRGTPLSPQQQRFADAVYQSGEHLLGIINDILDFSKIEAGKLKIESIHFNLRQLVEDLAYLFAQPAESKGLEMVCSVPHDLPVAVEGDPMRLRQVLTNLVGNAVKFTRQGEVVIRVNLLHEDPQQAHFRFEVEDSGVGIPAEVQNRLFGAFVQADSSTTRSFGGSGLGLAIARLLVEMMHGQIGVVSQVGHGSLFWFELALPKQDANARTVLDLSGQLKGRSVLIVDDHASNREILAHQLQGWSMRCVSAASGHDALQALDRMGSERCDLVILDLHMPGMDGFEVARAIRTDQRYTALPLIMLSSVSVGADHPERQAAPIDCYLTKPVRQSDLYDAIATTLSLHTGEPQLVSSPPPVAAASTLPLAGRVLVAEDNPVNQMVVAAMLESLGISCSLAENGRVAIERLSQESFDLVLMDCQMPEMDGFAATAEIRLWQQQGRLRRQLPIVALTANAVEGDRERCLAAGMDDYLSKPFTAQSLSSILLRWLPRADTGAVASAPAAVPPPALHGQAETADAQPAINPRALDSIRQLPGANGALLVNKVIDVYLADAPARLAQMHAATDADALRKAAHGMKSSSANVGAERLAALCKELEMIGRSGTIEGARPLLKSADQELLRVLQALMDEHATTSRSLTASV</sequence>
<evidence type="ECO:0000256" key="6">
    <source>
        <dbReference type="ARBA" id="ARBA00022679"/>
    </source>
</evidence>
<evidence type="ECO:0000259" key="22">
    <source>
        <dbReference type="PROSITE" id="PS50894"/>
    </source>
</evidence>
<dbReference type="InterPro" id="IPR001789">
    <property type="entry name" value="Sig_transdc_resp-reg_receiver"/>
</dbReference>
<keyword evidence="18" id="KW-0175">Coiled coil</keyword>
<dbReference type="InterPro" id="IPR036890">
    <property type="entry name" value="HATPase_C_sf"/>
</dbReference>
<dbReference type="InterPro" id="IPR003661">
    <property type="entry name" value="HisK_dim/P_dom"/>
</dbReference>
<organism evidence="23 24">
    <name type="scientific">Candidatus Accumulibacter phosphatis</name>
    <dbReference type="NCBI Taxonomy" id="327160"/>
    <lineage>
        <taxon>Bacteria</taxon>
        <taxon>Pseudomonadati</taxon>
        <taxon>Pseudomonadota</taxon>
        <taxon>Betaproteobacteria</taxon>
        <taxon>Candidatus Accumulibacter</taxon>
    </lineage>
</organism>
<dbReference type="FunFam" id="3.30.565.10:FF:000010">
    <property type="entry name" value="Sensor histidine kinase RcsC"/>
    <property type="match status" value="1"/>
</dbReference>
<dbReference type="AlphaFoldDB" id="A0A084Y6B3"/>
<keyword evidence="13 19" id="KW-0472">Membrane</keyword>
<dbReference type="InterPro" id="IPR008207">
    <property type="entry name" value="Sig_transdc_His_kin_Hpt_dom"/>
</dbReference>
<comment type="function">
    <text evidence="14">Member of the two-component regulatory system BvgS/BvgA. Phosphorylates BvgA via a four-step phosphorelay in response to environmental signals.</text>
</comment>
<evidence type="ECO:0000256" key="13">
    <source>
        <dbReference type="ARBA" id="ARBA00023136"/>
    </source>
</evidence>
<dbReference type="Proteomes" id="UP000020077">
    <property type="component" value="Unassembled WGS sequence"/>
</dbReference>
<dbReference type="PANTHER" id="PTHR45339">
    <property type="entry name" value="HYBRID SIGNAL TRANSDUCTION HISTIDINE KINASE J"/>
    <property type="match status" value="1"/>
</dbReference>
<feature type="domain" description="Response regulatory" evidence="21">
    <location>
        <begin position="580"/>
        <end position="700"/>
    </location>
</feature>
<evidence type="ECO:0000256" key="15">
    <source>
        <dbReference type="ARBA" id="ARBA00070152"/>
    </source>
</evidence>
<keyword evidence="11 19" id="KW-1133">Transmembrane helix</keyword>
<dbReference type="EMBL" id="JDVG02000731">
    <property type="protein sequence ID" value="KFB70257.1"/>
    <property type="molecule type" value="Genomic_DNA"/>
</dbReference>
<feature type="transmembrane region" description="Helical" evidence="19">
    <location>
        <begin position="131"/>
        <end position="152"/>
    </location>
</feature>
<dbReference type="SUPFAM" id="SSF47226">
    <property type="entry name" value="Histidine-containing phosphotransfer domain, HPT domain"/>
    <property type="match status" value="1"/>
</dbReference>
<dbReference type="PROSITE" id="PS50109">
    <property type="entry name" value="HIS_KIN"/>
    <property type="match status" value="1"/>
</dbReference>
<dbReference type="SUPFAM" id="SSF52172">
    <property type="entry name" value="CheY-like"/>
    <property type="match status" value="2"/>
</dbReference>
<dbReference type="Gene3D" id="1.20.120.160">
    <property type="entry name" value="HPT domain"/>
    <property type="match status" value="1"/>
</dbReference>